<keyword evidence="1" id="KW-0812">Transmembrane</keyword>
<keyword evidence="3" id="KW-1185">Reference proteome</keyword>
<dbReference type="AlphaFoldDB" id="A0A2S7U0F9"/>
<dbReference type="Proteomes" id="UP000239907">
    <property type="component" value="Unassembled WGS sequence"/>
</dbReference>
<name>A0A2S7U0F9_9BACT</name>
<keyword evidence="1" id="KW-1133">Transmembrane helix</keyword>
<evidence type="ECO:0000313" key="2">
    <source>
        <dbReference type="EMBL" id="PQJ27951.1"/>
    </source>
</evidence>
<keyword evidence="1" id="KW-0472">Membrane</keyword>
<accession>A0A2S7U0F9</accession>
<comment type="caution">
    <text evidence="2">The sequence shown here is derived from an EMBL/GenBank/DDBJ whole genome shotgun (WGS) entry which is preliminary data.</text>
</comment>
<evidence type="ECO:0000256" key="1">
    <source>
        <dbReference type="SAM" id="Phobius"/>
    </source>
</evidence>
<protein>
    <submittedName>
        <fullName evidence="2">Uncharacterized protein</fullName>
    </submittedName>
</protein>
<reference evidence="2 3" key="1">
    <citation type="submission" date="2016-12" db="EMBL/GenBank/DDBJ databases">
        <title>Study of bacterial adaptation to deep sea.</title>
        <authorList>
            <person name="Song J."/>
            <person name="Yoshizawa S."/>
            <person name="Kogure K."/>
        </authorList>
    </citation>
    <scope>NUCLEOTIDE SEQUENCE [LARGE SCALE GENOMIC DNA]</scope>
    <source>
        <strain evidence="2 3">SAORIC-165</strain>
    </source>
</reference>
<feature type="transmembrane region" description="Helical" evidence="1">
    <location>
        <begin position="6"/>
        <end position="27"/>
    </location>
</feature>
<evidence type="ECO:0000313" key="3">
    <source>
        <dbReference type="Proteomes" id="UP000239907"/>
    </source>
</evidence>
<dbReference type="OrthoDB" id="9846823at2"/>
<organism evidence="2 3">
    <name type="scientific">Rubritalea profundi</name>
    <dbReference type="NCBI Taxonomy" id="1658618"/>
    <lineage>
        <taxon>Bacteria</taxon>
        <taxon>Pseudomonadati</taxon>
        <taxon>Verrucomicrobiota</taxon>
        <taxon>Verrucomicrobiia</taxon>
        <taxon>Verrucomicrobiales</taxon>
        <taxon>Rubritaleaceae</taxon>
        <taxon>Rubritalea</taxon>
    </lineage>
</organism>
<proteinExistence type="predicted"/>
<sequence>MKGSPIIATAITIVVLLGLYIGMRAIILPEQLKSATVDAHAGHDHSSHQESTGGHDDNALETDFELYFSSIPKTVTITQPSTKKEIVKITDLDSAEWTGSGTMSLNGHFVELQIDVEWQTPSEMNFAQIVVSPARHDSRDKTLRSDGDISDIAEFNW</sequence>
<gene>
    <name evidence="2" type="ORF">BSZ32_05175</name>
</gene>
<dbReference type="RefSeq" id="WP_105042444.1">
    <property type="nucleotide sequence ID" value="NZ_MQWA01000001.1"/>
</dbReference>
<dbReference type="EMBL" id="MQWA01000001">
    <property type="protein sequence ID" value="PQJ27951.1"/>
    <property type="molecule type" value="Genomic_DNA"/>
</dbReference>